<dbReference type="InterPro" id="IPR011579">
    <property type="entry name" value="ATPase_dom"/>
</dbReference>
<evidence type="ECO:0000313" key="3">
    <source>
        <dbReference type="Proteomes" id="UP000178606"/>
    </source>
</evidence>
<protein>
    <recommendedName>
        <fullName evidence="1">ATPase domain-containing protein</fullName>
    </recommendedName>
</protein>
<dbReference type="AlphaFoldDB" id="A0A1F6CDG0"/>
<organism evidence="2 3">
    <name type="scientific">Handelsmanbacteria sp. (strain RIFCSPLOWO2_12_FULL_64_10)</name>
    <dbReference type="NCBI Taxonomy" id="1817868"/>
    <lineage>
        <taxon>Bacteria</taxon>
        <taxon>Candidatus Handelsmaniibacteriota</taxon>
    </lineage>
</organism>
<dbReference type="SUPFAM" id="SSF52540">
    <property type="entry name" value="P-loop containing nucleoside triphosphate hydrolases"/>
    <property type="match status" value="1"/>
</dbReference>
<dbReference type="Pfam" id="PF01637">
    <property type="entry name" value="ATPase_2"/>
    <property type="match status" value="1"/>
</dbReference>
<reference evidence="2 3" key="1">
    <citation type="journal article" date="2016" name="Nat. Commun.">
        <title>Thousands of microbial genomes shed light on interconnected biogeochemical processes in an aquifer system.</title>
        <authorList>
            <person name="Anantharaman K."/>
            <person name="Brown C.T."/>
            <person name="Hug L.A."/>
            <person name="Sharon I."/>
            <person name="Castelle C.J."/>
            <person name="Probst A.J."/>
            <person name="Thomas B.C."/>
            <person name="Singh A."/>
            <person name="Wilkins M.J."/>
            <person name="Karaoz U."/>
            <person name="Brodie E.L."/>
            <person name="Williams K.H."/>
            <person name="Hubbard S.S."/>
            <person name="Banfield J.F."/>
        </authorList>
    </citation>
    <scope>NUCLEOTIDE SEQUENCE [LARGE SCALE GENOMIC DNA]</scope>
    <source>
        <strain evidence="3">RIFCSPLOWO2_12_FULL_64_10</strain>
    </source>
</reference>
<dbReference type="PANTHER" id="PTHR34301:SF8">
    <property type="entry name" value="ATPASE DOMAIN-CONTAINING PROTEIN"/>
    <property type="match status" value="1"/>
</dbReference>
<dbReference type="Gene3D" id="3.40.50.300">
    <property type="entry name" value="P-loop containing nucleotide triphosphate hydrolases"/>
    <property type="match status" value="1"/>
</dbReference>
<name>A0A1F6CDG0_HANXR</name>
<dbReference type="InterPro" id="IPR027417">
    <property type="entry name" value="P-loop_NTPase"/>
</dbReference>
<feature type="domain" description="ATPase" evidence="1">
    <location>
        <begin position="16"/>
        <end position="259"/>
    </location>
</feature>
<dbReference type="Proteomes" id="UP000178606">
    <property type="component" value="Unassembled WGS sequence"/>
</dbReference>
<proteinExistence type="predicted"/>
<accession>A0A1F6CDG0</accession>
<evidence type="ECO:0000259" key="1">
    <source>
        <dbReference type="Pfam" id="PF01637"/>
    </source>
</evidence>
<gene>
    <name evidence="2" type="ORF">A3F84_21080</name>
</gene>
<dbReference type="PANTHER" id="PTHR34301">
    <property type="entry name" value="DNA-BINDING PROTEIN-RELATED"/>
    <property type="match status" value="1"/>
</dbReference>
<dbReference type="GO" id="GO:0005524">
    <property type="term" value="F:ATP binding"/>
    <property type="evidence" value="ECO:0007669"/>
    <property type="project" value="InterPro"/>
</dbReference>
<sequence length="374" mass="41998">MKNPFIFGGVVSGEAFCDREEELTELLRAARNGQNVVLHSPRRFGKTSLIRRALDEAASQGILTLYVDLYPAVSKQKFLDLYAGALARSLSGGLESVAGTLRRLLPKLIPKVVIQANGAPTFEFDYDRSTPITPHLDDLLEAMQVRAGRAGVNAVVVFDEFQEIVAYEDDEIERQMRSHFQHHADVSYVFLGSRRYLMRALFDNPNRPLYRSARHLPLGPLPAEALRAFIQGRFEQTGFSVASEAIEDLIRTCQGHPYYTQLLCHLLWDRCIETRTVEAPHVEGALNDALRREEGVFVTLWDTLSRKQRQALTALSREPAGQVFSAAYLKRHGLGSASSVQKALSALADRELIDRTNGDYAIPDLLFRRWIASQ</sequence>
<comment type="caution">
    <text evidence="2">The sequence shown here is derived from an EMBL/GenBank/DDBJ whole genome shotgun (WGS) entry which is preliminary data.</text>
</comment>
<evidence type="ECO:0000313" key="2">
    <source>
        <dbReference type="EMBL" id="OGG46952.1"/>
    </source>
</evidence>
<dbReference type="EMBL" id="MFKF01000279">
    <property type="protein sequence ID" value="OGG46952.1"/>
    <property type="molecule type" value="Genomic_DNA"/>
</dbReference>